<evidence type="ECO:0000313" key="1">
    <source>
        <dbReference type="EMBL" id="MFC6905302.1"/>
    </source>
</evidence>
<proteinExistence type="predicted"/>
<keyword evidence="2" id="KW-1185">Reference proteome</keyword>
<comment type="caution">
    <text evidence="1">The sequence shown here is derived from an EMBL/GenBank/DDBJ whole genome shotgun (WGS) entry which is preliminary data.</text>
</comment>
<dbReference type="Proteomes" id="UP001596312">
    <property type="component" value="Unassembled WGS sequence"/>
</dbReference>
<name>A0ABD5V707_9EURY</name>
<dbReference type="InterPro" id="IPR029068">
    <property type="entry name" value="Glyas_Bleomycin-R_OHBP_Dase"/>
</dbReference>
<dbReference type="EMBL" id="JBHSXQ010000003">
    <property type="protein sequence ID" value="MFC6905302.1"/>
    <property type="molecule type" value="Genomic_DNA"/>
</dbReference>
<organism evidence="1 2">
    <name type="scientific">Halalkalicoccus tibetensis</name>
    <dbReference type="NCBI Taxonomy" id="175632"/>
    <lineage>
        <taxon>Archaea</taxon>
        <taxon>Methanobacteriati</taxon>
        <taxon>Methanobacteriota</taxon>
        <taxon>Stenosarchaea group</taxon>
        <taxon>Halobacteria</taxon>
        <taxon>Halobacteriales</taxon>
        <taxon>Halococcaceae</taxon>
        <taxon>Halalkalicoccus</taxon>
    </lineage>
</organism>
<accession>A0ABD5V707</accession>
<evidence type="ECO:0000313" key="2">
    <source>
        <dbReference type="Proteomes" id="UP001596312"/>
    </source>
</evidence>
<protein>
    <recommendedName>
        <fullName evidence="3">Transposase</fullName>
    </recommendedName>
</protein>
<reference evidence="1 2" key="1">
    <citation type="journal article" date="2019" name="Int. J. Syst. Evol. Microbiol.">
        <title>The Global Catalogue of Microorganisms (GCM) 10K type strain sequencing project: providing services to taxonomists for standard genome sequencing and annotation.</title>
        <authorList>
            <consortium name="The Broad Institute Genomics Platform"/>
            <consortium name="The Broad Institute Genome Sequencing Center for Infectious Disease"/>
            <person name="Wu L."/>
            <person name="Ma J."/>
        </authorList>
    </citation>
    <scope>NUCLEOTIDE SEQUENCE [LARGE SCALE GENOMIC DNA]</scope>
    <source>
        <strain evidence="1 2">CGMCC 1.3240</strain>
    </source>
</reference>
<gene>
    <name evidence="1" type="ORF">ACFQGH_08860</name>
</gene>
<dbReference type="Gene3D" id="3.10.180.10">
    <property type="entry name" value="2,3-Dihydroxybiphenyl 1,2-Dioxygenase, domain 1"/>
    <property type="match status" value="1"/>
</dbReference>
<dbReference type="RefSeq" id="WP_340603827.1">
    <property type="nucleotide sequence ID" value="NZ_JBBMXV010000003.1"/>
</dbReference>
<dbReference type="AlphaFoldDB" id="A0ABD5V707"/>
<sequence>MLRDVTGFHHVTGLAGDPGVNGDFSVERLGLRFLERTVNHEDRALIESRLPSLPVPSVDYPRR</sequence>
<evidence type="ECO:0008006" key="3">
    <source>
        <dbReference type="Google" id="ProtNLM"/>
    </source>
</evidence>